<gene>
    <name evidence="9" type="ORF">SAMN05428642_101138</name>
</gene>
<dbReference type="Pfam" id="PF08281">
    <property type="entry name" value="Sigma70_r4_2"/>
    <property type="match status" value="1"/>
</dbReference>
<dbReference type="PANTHER" id="PTHR43133">
    <property type="entry name" value="RNA POLYMERASE ECF-TYPE SIGMA FACTO"/>
    <property type="match status" value="1"/>
</dbReference>
<dbReference type="GO" id="GO:0016987">
    <property type="term" value="F:sigma factor activity"/>
    <property type="evidence" value="ECO:0007669"/>
    <property type="project" value="UniProtKB-KW"/>
</dbReference>
<dbReference type="InterPro" id="IPR039425">
    <property type="entry name" value="RNA_pol_sigma-70-like"/>
</dbReference>
<dbReference type="STRING" id="369401.SAMN05428642_101138"/>
<evidence type="ECO:0000256" key="2">
    <source>
        <dbReference type="ARBA" id="ARBA00023015"/>
    </source>
</evidence>
<reference evidence="9 10" key="1">
    <citation type="submission" date="2016-10" db="EMBL/GenBank/DDBJ databases">
        <authorList>
            <person name="de Groot N.N."/>
        </authorList>
    </citation>
    <scope>NUCLEOTIDE SEQUENCE [LARGE SCALE GENOMIC DNA]</scope>
    <source>
        <strain evidence="9 10">DSM 18180</strain>
    </source>
</reference>
<name>A0A1K2IAH3_9FLAO</name>
<protein>
    <recommendedName>
        <fullName evidence="6">RNA polymerase sigma factor</fullName>
    </recommendedName>
</protein>
<dbReference type="AlphaFoldDB" id="A0A1K2IAH3"/>
<evidence type="ECO:0000313" key="9">
    <source>
        <dbReference type="EMBL" id="SFZ89304.1"/>
    </source>
</evidence>
<dbReference type="InterPro" id="IPR014284">
    <property type="entry name" value="RNA_pol_sigma-70_dom"/>
</dbReference>
<dbReference type="Gene3D" id="1.10.1740.10">
    <property type="match status" value="1"/>
</dbReference>
<sequence length="184" mass="21435">MPNHQINPNKWIDLYSDYLFNYTVSRVSDREIAQDLVQDTFLAGLKSMKNFKGEASERTWLISILKRKIIDHYRRINSKKGKAEVRITYNDDSESEGDWLEERVADPFDKTAEDSMENEELADAIHNCLSKLPEKQAQVFKMKTIQGFETEVICNELNITASNLWVIIHRARTAMAACLKENWF</sequence>
<feature type="domain" description="RNA polymerase sigma factor 70 region 4 type 2" evidence="8">
    <location>
        <begin position="123"/>
        <end position="175"/>
    </location>
</feature>
<dbReference type="InterPro" id="IPR007627">
    <property type="entry name" value="RNA_pol_sigma70_r2"/>
</dbReference>
<keyword evidence="4 6" id="KW-0238">DNA-binding</keyword>
<evidence type="ECO:0000259" key="7">
    <source>
        <dbReference type="Pfam" id="PF04542"/>
    </source>
</evidence>
<dbReference type="EMBL" id="FPKV01000001">
    <property type="protein sequence ID" value="SFZ89304.1"/>
    <property type="molecule type" value="Genomic_DNA"/>
</dbReference>
<keyword evidence="2 6" id="KW-0805">Transcription regulation</keyword>
<dbReference type="InterPro" id="IPR036388">
    <property type="entry name" value="WH-like_DNA-bd_sf"/>
</dbReference>
<dbReference type="GO" id="GO:0006352">
    <property type="term" value="P:DNA-templated transcription initiation"/>
    <property type="evidence" value="ECO:0007669"/>
    <property type="project" value="InterPro"/>
</dbReference>
<dbReference type="InterPro" id="IPR013324">
    <property type="entry name" value="RNA_pol_sigma_r3/r4-like"/>
</dbReference>
<keyword evidence="10" id="KW-1185">Reference proteome</keyword>
<dbReference type="InterPro" id="IPR013249">
    <property type="entry name" value="RNA_pol_sigma70_r4_t2"/>
</dbReference>
<dbReference type="GO" id="GO:0003677">
    <property type="term" value="F:DNA binding"/>
    <property type="evidence" value="ECO:0007669"/>
    <property type="project" value="UniProtKB-KW"/>
</dbReference>
<organism evidence="9 10">
    <name type="scientific">Flaviramulus basaltis</name>
    <dbReference type="NCBI Taxonomy" id="369401"/>
    <lineage>
        <taxon>Bacteria</taxon>
        <taxon>Pseudomonadati</taxon>
        <taxon>Bacteroidota</taxon>
        <taxon>Flavobacteriia</taxon>
        <taxon>Flavobacteriales</taxon>
        <taxon>Flavobacteriaceae</taxon>
        <taxon>Flaviramulus</taxon>
    </lineage>
</organism>
<dbReference type="OrthoDB" id="9782108at2"/>
<evidence type="ECO:0000256" key="5">
    <source>
        <dbReference type="ARBA" id="ARBA00023163"/>
    </source>
</evidence>
<dbReference type="PANTHER" id="PTHR43133:SF8">
    <property type="entry name" value="RNA POLYMERASE SIGMA FACTOR HI_1459-RELATED"/>
    <property type="match status" value="1"/>
</dbReference>
<comment type="similarity">
    <text evidence="1 6">Belongs to the sigma-70 factor family. ECF subfamily.</text>
</comment>
<evidence type="ECO:0000259" key="8">
    <source>
        <dbReference type="Pfam" id="PF08281"/>
    </source>
</evidence>
<evidence type="ECO:0000256" key="4">
    <source>
        <dbReference type="ARBA" id="ARBA00023125"/>
    </source>
</evidence>
<dbReference type="PROSITE" id="PS01063">
    <property type="entry name" value="SIGMA70_ECF"/>
    <property type="match status" value="1"/>
</dbReference>
<evidence type="ECO:0000256" key="6">
    <source>
        <dbReference type="RuleBase" id="RU000716"/>
    </source>
</evidence>
<dbReference type="SUPFAM" id="SSF88659">
    <property type="entry name" value="Sigma3 and sigma4 domains of RNA polymerase sigma factors"/>
    <property type="match status" value="1"/>
</dbReference>
<dbReference type="Proteomes" id="UP000182544">
    <property type="component" value="Unassembled WGS sequence"/>
</dbReference>
<dbReference type="RefSeq" id="WP_072399655.1">
    <property type="nucleotide sequence ID" value="NZ_FPKV01000001.1"/>
</dbReference>
<dbReference type="NCBIfam" id="TIGR02937">
    <property type="entry name" value="sigma70-ECF"/>
    <property type="match status" value="1"/>
</dbReference>
<feature type="domain" description="RNA polymerase sigma-70 region 2" evidence="7">
    <location>
        <begin position="13"/>
        <end position="75"/>
    </location>
</feature>
<evidence type="ECO:0000256" key="1">
    <source>
        <dbReference type="ARBA" id="ARBA00010641"/>
    </source>
</evidence>
<keyword evidence="5 6" id="KW-0804">Transcription</keyword>
<dbReference type="Gene3D" id="1.10.10.10">
    <property type="entry name" value="Winged helix-like DNA-binding domain superfamily/Winged helix DNA-binding domain"/>
    <property type="match status" value="1"/>
</dbReference>
<dbReference type="SUPFAM" id="SSF88946">
    <property type="entry name" value="Sigma2 domain of RNA polymerase sigma factors"/>
    <property type="match status" value="1"/>
</dbReference>
<dbReference type="InterPro" id="IPR013325">
    <property type="entry name" value="RNA_pol_sigma_r2"/>
</dbReference>
<evidence type="ECO:0000313" key="10">
    <source>
        <dbReference type="Proteomes" id="UP000182544"/>
    </source>
</evidence>
<evidence type="ECO:0000256" key="3">
    <source>
        <dbReference type="ARBA" id="ARBA00023082"/>
    </source>
</evidence>
<dbReference type="Pfam" id="PF04542">
    <property type="entry name" value="Sigma70_r2"/>
    <property type="match status" value="1"/>
</dbReference>
<keyword evidence="3 6" id="KW-0731">Sigma factor</keyword>
<dbReference type="InterPro" id="IPR000838">
    <property type="entry name" value="RNA_pol_sigma70_ECF_CS"/>
</dbReference>
<proteinExistence type="inferred from homology"/>
<accession>A0A1K2IAH3</accession>